<keyword evidence="1" id="KW-0732">Signal</keyword>
<name>A0A3A1P3T7_9SPHN</name>
<dbReference type="Gene3D" id="3.30.1490.130">
    <property type="entry name" value="D-aminoacylase. Domain 3"/>
    <property type="match status" value="1"/>
</dbReference>
<dbReference type="Gene3D" id="3.20.20.140">
    <property type="entry name" value="Metal-dependent hydrolases"/>
    <property type="match status" value="1"/>
</dbReference>
<reference evidence="3 4" key="1">
    <citation type="submission" date="2018-08" db="EMBL/GenBank/DDBJ databases">
        <title>Erythrobacter zhengii sp.nov., a bacterium isolated from deep-sea sediment.</title>
        <authorList>
            <person name="Fang C."/>
            <person name="Wu Y.-H."/>
            <person name="Sun C."/>
            <person name="Wang H."/>
            <person name="Cheng H."/>
            <person name="Meng F.-X."/>
            <person name="Wang C.-S."/>
            <person name="Xu X.-W."/>
        </authorList>
    </citation>
    <scope>NUCLEOTIDE SEQUENCE [LARGE SCALE GENOMIC DNA]</scope>
    <source>
        <strain evidence="3 4">CCTCC AB 2015396</strain>
    </source>
</reference>
<dbReference type="SUPFAM" id="SSF51556">
    <property type="entry name" value="Metallo-dependent hydrolases"/>
    <property type="match status" value="1"/>
</dbReference>
<gene>
    <name evidence="3" type="ORF">D2V17_09795</name>
</gene>
<dbReference type="InterPro" id="IPR013108">
    <property type="entry name" value="Amidohydro_3"/>
</dbReference>
<accession>A0A3A1P3T7</accession>
<evidence type="ECO:0000256" key="1">
    <source>
        <dbReference type="SAM" id="SignalP"/>
    </source>
</evidence>
<feature type="signal peptide" evidence="1">
    <location>
        <begin position="1"/>
        <end position="20"/>
    </location>
</feature>
<dbReference type="RefSeq" id="WP_119592795.1">
    <property type="nucleotide sequence ID" value="NZ_QXFM01000089.1"/>
</dbReference>
<evidence type="ECO:0000313" key="4">
    <source>
        <dbReference type="Proteomes" id="UP000265366"/>
    </source>
</evidence>
<feature type="chain" id="PRO_5017379107" evidence="1">
    <location>
        <begin position="21"/>
        <end position="533"/>
    </location>
</feature>
<dbReference type="Gene3D" id="2.30.40.10">
    <property type="entry name" value="Urease, subunit C, domain 1"/>
    <property type="match status" value="1"/>
</dbReference>
<dbReference type="InterPro" id="IPR050378">
    <property type="entry name" value="Metallo-dep_Hydrolases_sf"/>
</dbReference>
<keyword evidence="4" id="KW-1185">Reference proteome</keyword>
<dbReference type="InterPro" id="IPR032466">
    <property type="entry name" value="Metal_Hydrolase"/>
</dbReference>
<proteinExistence type="predicted"/>
<dbReference type="AlphaFoldDB" id="A0A3A1P3T7"/>
<dbReference type="PANTHER" id="PTHR11647:SF1">
    <property type="entry name" value="COLLAPSIN RESPONSE MEDIATOR PROTEIN"/>
    <property type="match status" value="1"/>
</dbReference>
<evidence type="ECO:0000259" key="2">
    <source>
        <dbReference type="Pfam" id="PF07969"/>
    </source>
</evidence>
<feature type="domain" description="Amidohydrolase 3" evidence="2">
    <location>
        <begin position="74"/>
        <end position="507"/>
    </location>
</feature>
<dbReference type="OrthoDB" id="9766983at2"/>
<dbReference type="InterPro" id="IPR023100">
    <property type="entry name" value="D-aminoacylase_insert_dom_sf"/>
</dbReference>
<dbReference type="InterPro" id="IPR011059">
    <property type="entry name" value="Metal-dep_hydrolase_composite"/>
</dbReference>
<dbReference type="Proteomes" id="UP000265366">
    <property type="component" value="Unassembled WGS sequence"/>
</dbReference>
<comment type="caution">
    <text evidence="3">The sequence shown here is derived from an EMBL/GenBank/DDBJ whole genome shotgun (WGS) entry which is preliminary data.</text>
</comment>
<sequence length="533" mass="56234">MSVAKTIGAAFALLASTGLAGCATAQGPLSQATVLAGGTIYDGSSDTPIVGDVVISGDEIVYVGPSRAAPAGARVIDASGMIVAPGFIDPHTHAQRFLEATDSEGRLNLPWMMQGVTTIFTGVDGGGTPEVAAFYDDLEARGFGTNVAAYVGFGPVRRAVLGDSGRAPDEAELDAMKALVAKGMCEGALGLSTGLYYVPQNFAQTEEVVALAREAALRGGIYDTHQRDEATYSIGVEQSVQEVLTIGREAGLPVHIAHIKVLGVDLHGTSGTIIAAINRARAEGQDVTADQYPWEASGTSLQAALLPPWSQEGGREALLARLADPSERGKIEAEMAENMRRRGGAHSLLLVAQGHEWTGRRLDDVAAQWNLDPITAAIRIIEDGDRSGKTVSFNMAEGDITAFMREPWVVTSSDGSEGHPRMYATFPQKYRKYVREAAAIDLATFINSSTGRTADMFGLTDRGHLRAGYKADVVMFDPEHYGPVATYLEPRELSEGVEALFVNGQSVILDGAPTGVAAGQALRHRPPPGTCPG</sequence>
<protein>
    <submittedName>
        <fullName evidence="3">D-aminoacylase</fullName>
    </submittedName>
</protein>
<dbReference type="EMBL" id="QXFM01000089">
    <property type="protein sequence ID" value="RIV86192.1"/>
    <property type="molecule type" value="Genomic_DNA"/>
</dbReference>
<dbReference type="SUPFAM" id="SSF51338">
    <property type="entry name" value="Composite domain of metallo-dependent hydrolases"/>
    <property type="match status" value="1"/>
</dbReference>
<organism evidence="3 4">
    <name type="scientific">Aurantiacibacter xanthus</name>
    <dbReference type="NCBI Taxonomy" id="1784712"/>
    <lineage>
        <taxon>Bacteria</taxon>
        <taxon>Pseudomonadati</taxon>
        <taxon>Pseudomonadota</taxon>
        <taxon>Alphaproteobacteria</taxon>
        <taxon>Sphingomonadales</taxon>
        <taxon>Erythrobacteraceae</taxon>
        <taxon>Aurantiacibacter</taxon>
    </lineage>
</organism>
<dbReference type="PROSITE" id="PS51257">
    <property type="entry name" value="PROKAR_LIPOPROTEIN"/>
    <property type="match status" value="1"/>
</dbReference>
<dbReference type="PANTHER" id="PTHR11647">
    <property type="entry name" value="HYDRANTOINASE/DIHYDROPYRIMIDINASE FAMILY MEMBER"/>
    <property type="match status" value="1"/>
</dbReference>
<dbReference type="GO" id="GO:0016811">
    <property type="term" value="F:hydrolase activity, acting on carbon-nitrogen (but not peptide) bonds, in linear amides"/>
    <property type="evidence" value="ECO:0007669"/>
    <property type="project" value="InterPro"/>
</dbReference>
<dbReference type="Pfam" id="PF07969">
    <property type="entry name" value="Amidohydro_3"/>
    <property type="match status" value="1"/>
</dbReference>
<evidence type="ECO:0000313" key="3">
    <source>
        <dbReference type="EMBL" id="RIV86192.1"/>
    </source>
</evidence>